<dbReference type="InterPro" id="IPR009675">
    <property type="entry name" value="TPX2_fam"/>
</dbReference>
<sequence length="543" mass="61582">MDLKGKNAGPVTPAKDPQAKITKHLENFNPNVKSPALKHSNSPSIKSATKTLNSVSRNPKLASPPPARNKIRERKFVVAKKKSKKEKENLSTVTCKCEVSSKSHKCRCVAYETLRASQEEFFKNRGGIDDQNPNRAEIAVEEEEEMRPMMENPKISMGCDRDIGEDEGLVKNGLDGGDQGEVDSPCDVGSTNVKRRRDRLLEEARECVPDTGSGRVMHLVQAFEKLLSIPKMKDSDQTDEKELEDTKKGMKWALPGLQQPPPRAPETQVSSSSFCPSDFFLTSESLGLDFRVSSSLDSSQGRLVFETLVECSICLHFTFLSSPDLGCFSGSFQALVHQIGPLAVVGGADEMYSSDSTGTFGGRHGKRRQLKITCQKPFKLRTEQRGMSKEEELFKKVQQMMIEEEKQRIPVAQGLPWTTDEPECLAKPPVKESTRPVDLVLHSDMRAAERAEFDHQVAEKMSLIEEYRMERERQQKLEEEEEIRRLRKELVPRAQPMPYFDRPFIPRRSERHPTVPKEPRFHIPHHKKIKCCMSWNDIYSTQQ</sequence>
<feature type="compositionally biased region" description="Basic and acidic residues" evidence="7">
    <location>
        <begin position="507"/>
        <end position="520"/>
    </location>
</feature>
<dbReference type="Proteomes" id="UP001187471">
    <property type="component" value="Unassembled WGS sequence"/>
</dbReference>
<accession>A0AA88UG64</accession>
<keyword evidence="3" id="KW-0963">Cytoplasm</keyword>
<comment type="caution">
    <text evidence="9">The sequence shown here is derived from an EMBL/GenBank/DDBJ whole genome shotgun (WGS) entry which is preliminary data.</text>
</comment>
<organism evidence="9 10">
    <name type="scientific">Escallonia rubra</name>
    <dbReference type="NCBI Taxonomy" id="112253"/>
    <lineage>
        <taxon>Eukaryota</taxon>
        <taxon>Viridiplantae</taxon>
        <taxon>Streptophyta</taxon>
        <taxon>Embryophyta</taxon>
        <taxon>Tracheophyta</taxon>
        <taxon>Spermatophyta</taxon>
        <taxon>Magnoliopsida</taxon>
        <taxon>eudicotyledons</taxon>
        <taxon>Gunneridae</taxon>
        <taxon>Pentapetalae</taxon>
        <taxon>asterids</taxon>
        <taxon>campanulids</taxon>
        <taxon>Escalloniales</taxon>
        <taxon>Escalloniaceae</taxon>
        <taxon>Escallonia</taxon>
    </lineage>
</organism>
<keyword evidence="10" id="KW-1185">Reference proteome</keyword>
<dbReference type="GO" id="GO:0008017">
    <property type="term" value="F:microtubule binding"/>
    <property type="evidence" value="ECO:0007669"/>
    <property type="project" value="TreeGrafter"/>
</dbReference>
<feature type="domain" description="TPX2 C-terminal" evidence="8">
    <location>
        <begin position="440"/>
        <end position="514"/>
    </location>
</feature>
<dbReference type="AlphaFoldDB" id="A0AA88UG64"/>
<evidence type="ECO:0000256" key="1">
    <source>
        <dbReference type="ARBA" id="ARBA00004245"/>
    </source>
</evidence>
<feature type="region of interest" description="Disordered" evidence="7">
    <location>
        <begin position="1"/>
        <end position="20"/>
    </location>
</feature>
<dbReference type="InterPro" id="IPR027329">
    <property type="entry name" value="TPX2_C"/>
</dbReference>
<evidence type="ECO:0000313" key="10">
    <source>
        <dbReference type="Proteomes" id="UP001187471"/>
    </source>
</evidence>
<dbReference type="GO" id="GO:0005819">
    <property type="term" value="C:spindle"/>
    <property type="evidence" value="ECO:0007669"/>
    <property type="project" value="InterPro"/>
</dbReference>
<name>A0AA88UG64_9ASTE</name>
<dbReference type="EMBL" id="JAVXUO010001309">
    <property type="protein sequence ID" value="KAK2983699.1"/>
    <property type="molecule type" value="Genomic_DNA"/>
</dbReference>
<evidence type="ECO:0000256" key="4">
    <source>
        <dbReference type="ARBA" id="ARBA00022701"/>
    </source>
</evidence>
<dbReference type="PANTHER" id="PTHR14326">
    <property type="entry name" value="TARGETING PROTEIN FOR XKLP2"/>
    <property type="match status" value="1"/>
</dbReference>
<evidence type="ECO:0000259" key="8">
    <source>
        <dbReference type="Pfam" id="PF06886"/>
    </source>
</evidence>
<feature type="compositionally biased region" description="Polar residues" evidence="7">
    <location>
        <begin position="39"/>
        <end position="57"/>
    </location>
</feature>
<evidence type="ECO:0000256" key="2">
    <source>
        <dbReference type="ARBA" id="ARBA00005885"/>
    </source>
</evidence>
<dbReference type="GO" id="GO:0005880">
    <property type="term" value="C:nuclear microtubule"/>
    <property type="evidence" value="ECO:0007669"/>
    <property type="project" value="TreeGrafter"/>
</dbReference>
<keyword evidence="6" id="KW-0175">Coiled coil</keyword>
<dbReference type="Pfam" id="PF06886">
    <property type="entry name" value="TPX2"/>
    <property type="match status" value="1"/>
</dbReference>
<comment type="similarity">
    <text evidence="2">Belongs to the TPX2 family.</text>
</comment>
<dbReference type="GO" id="GO:0060236">
    <property type="term" value="P:regulation of mitotic spindle organization"/>
    <property type="evidence" value="ECO:0007669"/>
    <property type="project" value="InterPro"/>
</dbReference>
<dbReference type="PANTHER" id="PTHR14326:SF58">
    <property type="entry name" value="TPX2 (TARGETING PROTEIN FOR XKLP2) PROTEIN FAMILY"/>
    <property type="match status" value="1"/>
</dbReference>
<evidence type="ECO:0000313" key="9">
    <source>
        <dbReference type="EMBL" id="KAK2983699.1"/>
    </source>
</evidence>
<gene>
    <name evidence="9" type="ORF">RJ640_002096</name>
</gene>
<evidence type="ECO:0000256" key="7">
    <source>
        <dbReference type="SAM" id="MobiDB-lite"/>
    </source>
</evidence>
<comment type="subcellular location">
    <subcellularLocation>
        <location evidence="1">Cytoplasm</location>
        <location evidence="1">Cytoskeleton</location>
    </subcellularLocation>
</comment>
<feature type="region of interest" description="Disordered" evidence="7">
    <location>
        <begin position="501"/>
        <end position="520"/>
    </location>
</feature>
<evidence type="ECO:0000256" key="3">
    <source>
        <dbReference type="ARBA" id="ARBA00022490"/>
    </source>
</evidence>
<protein>
    <recommendedName>
        <fullName evidence="8">TPX2 C-terminal domain-containing protein</fullName>
    </recommendedName>
</protein>
<evidence type="ECO:0000256" key="6">
    <source>
        <dbReference type="SAM" id="Coils"/>
    </source>
</evidence>
<dbReference type="GO" id="GO:0090307">
    <property type="term" value="P:mitotic spindle assembly"/>
    <property type="evidence" value="ECO:0007669"/>
    <property type="project" value="TreeGrafter"/>
</dbReference>
<reference evidence="9" key="1">
    <citation type="submission" date="2022-12" db="EMBL/GenBank/DDBJ databases">
        <title>Draft genome assemblies for two species of Escallonia (Escalloniales).</title>
        <authorList>
            <person name="Chanderbali A."/>
            <person name="Dervinis C."/>
            <person name="Anghel I."/>
            <person name="Soltis D."/>
            <person name="Soltis P."/>
            <person name="Zapata F."/>
        </authorList>
    </citation>
    <scope>NUCLEOTIDE SEQUENCE</scope>
    <source>
        <strain evidence="9">UCBG92.1500</strain>
        <tissue evidence="9">Leaf</tissue>
    </source>
</reference>
<keyword evidence="4" id="KW-0493">Microtubule</keyword>
<feature type="region of interest" description="Disordered" evidence="7">
    <location>
        <begin position="29"/>
        <end position="71"/>
    </location>
</feature>
<dbReference type="GO" id="GO:0030295">
    <property type="term" value="F:protein kinase activator activity"/>
    <property type="evidence" value="ECO:0007669"/>
    <property type="project" value="TreeGrafter"/>
</dbReference>
<feature type="coiled-coil region" evidence="6">
    <location>
        <begin position="460"/>
        <end position="489"/>
    </location>
</feature>
<keyword evidence="5" id="KW-0206">Cytoskeleton</keyword>
<evidence type="ECO:0000256" key="5">
    <source>
        <dbReference type="ARBA" id="ARBA00023212"/>
    </source>
</evidence>
<proteinExistence type="inferred from homology"/>